<sequence length="83" mass="9250">MEIDGMQSGGFPPTPEKDIGHQRVTSNHRSHLFTYISTPHAERYNCAYAALELVFFAFRYAVNVVCDGYVSRGGHAPSLCRSN</sequence>
<dbReference type="AlphaFoldDB" id="A0A4C1UQH9"/>
<organism evidence="2 3">
    <name type="scientific">Eumeta variegata</name>
    <name type="common">Bagworm moth</name>
    <name type="synonym">Eumeta japonica</name>
    <dbReference type="NCBI Taxonomy" id="151549"/>
    <lineage>
        <taxon>Eukaryota</taxon>
        <taxon>Metazoa</taxon>
        <taxon>Ecdysozoa</taxon>
        <taxon>Arthropoda</taxon>
        <taxon>Hexapoda</taxon>
        <taxon>Insecta</taxon>
        <taxon>Pterygota</taxon>
        <taxon>Neoptera</taxon>
        <taxon>Endopterygota</taxon>
        <taxon>Lepidoptera</taxon>
        <taxon>Glossata</taxon>
        <taxon>Ditrysia</taxon>
        <taxon>Tineoidea</taxon>
        <taxon>Psychidae</taxon>
        <taxon>Oiketicinae</taxon>
        <taxon>Eumeta</taxon>
    </lineage>
</organism>
<comment type="caution">
    <text evidence="2">The sequence shown here is derived from an EMBL/GenBank/DDBJ whole genome shotgun (WGS) entry which is preliminary data.</text>
</comment>
<reference evidence="2 3" key="1">
    <citation type="journal article" date="2019" name="Commun. Biol.">
        <title>The bagworm genome reveals a unique fibroin gene that provides high tensile strength.</title>
        <authorList>
            <person name="Kono N."/>
            <person name="Nakamura H."/>
            <person name="Ohtoshi R."/>
            <person name="Tomita M."/>
            <person name="Numata K."/>
            <person name="Arakawa K."/>
        </authorList>
    </citation>
    <scope>NUCLEOTIDE SEQUENCE [LARGE SCALE GENOMIC DNA]</scope>
</reference>
<evidence type="ECO:0000313" key="2">
    <source>
        <dbReference type="EMBL" id="GBP28698.1"/>
    </source>
</evidence>
<proteinExistence type="predicted"/>
<dbReference type="EMBL" id="BGZK01000210">
    <property type="protein sequence ID" value="GBP28698.1"/>
    <property type="molecule type" value="Genomic_DNA"/>
</dbReference>
<protein>
    <submittedName>
        <fullName evidence="2">Uncharacterized protein</fullName>
    </submittedName>
</protein>
<evidence type="ECO:0000256" key="1">
    <source>
        <dbReference type="SAM" id="MobiDB-lite"/>
    </source>
</evidence>
<accession>A0A4C1UQH9</accession>
<dbReference type="Proteomes" id="UP000299102">
    <property type="component" value="Unassembled WGS sequence"/>
</dbReference>
<feature type="region of interest" description="Disordered" evidence="1">
    <location>
        <begin position="1"/>
        <end position="23"/>
    </location>
</feature>
<evidence type="ECO:0000313" key="3">
    <source>
        <dbReference type="Proteomes" id="UP000299102"/>
    </source>
</evidence>
<gene>
    <name evidence="2" type="ORF">EVAR_19739_1</name>
</gene>
<keyword evidence="3" id="KW-1185">Reference proteome</keyword>
<name>A0A4C1UQH9_EUMVA</name>